<dbReference type="SUPFAM" id="SSF90123">
    <property type="entry name" value="ABC transporter transmembrane region"/>
    <property type="match status" value="1"/>
</dbReference>
<gene>
    <name evidence="12" type="ORF">L1785_10735</name>
</gene>
<dbReference type="GO" id="GO:0016887">
    <property type="term" value="F:ATP hydrolysis activity"/>
    <property type="evidence" value="ECO:0007669"/>
    <property type="project" value="InterPro"/>
</dbReference>
<dbReference type="InterPro" id="IPR003439">
    <property type="entry name" value="ABC_transporter-like_ATP-bd"/>
</dbReference>
<keyword evidence="6 12" id="KW-0067">ATP-binding</keyword>
<evidence type="ECO:0000256" key="7">
    <source>
        <dbReference type="ARBA" id="ARBA00022989"/>
    </source>
</evidence>
<dbReference type="InterPro" id="IPR027417">
    <property type="entry name" value="P-loop_NTPase"/>
</dbReference>
<evidence type="ECO:0000256" key="2">
    <source>
        <dbReference type="ARBA" id="ARBA00022448"/>
    </source>
</evidence>
<dbReference type="InterPro" id="IPR011527">
    <property type="entry name" value="ABC1_TM_dom"/>
</dbReference>
<dbReference type="GO" id="GO:0015421">
    <property type="term" value="F:ABC-type oligopeptide transporter activity"/>
    <property type="evidence" value="ECO:0007669"/>
    <property type="project" value="TreeGrafter"/>
</dbReference>
<evidence type="ECO:0000259" key="10">
    <source>
        <dbReference type="PROSITE" id="PS50893"/>
    </source>
</evidence>
<dbReference type="SUPFAM" id="SSF52540">
    <property type="entry name" value="P-loop containing nucleoside triphosphate hydrolases"/>
    <property type="match status" value="1"/>
</dbReference>
<dbReference type="PANTHER" id="PTHR43394">
    <property type="entry name" value="ATP-DEPENDENT PERMEASE MDL1, MITOCHONDRIAL"/>
    <property type="match status" value="1"/>
</dbReference>
<comment type="subcellular location">
    <subcellularLocation>
        <location evidence="1">Cell membrane</location>
        <topology evidence="1">Multi-pass membrane protein</topology>
    </subcellularLocation>
</comment>
<feature type="domain" description="ABC transmembrane type-1" evidence="11">
    <location>
        <begin position="18"/>
        <end position="300"/>
    </location>
</feature>
<dbReference type="PROSITE" id="PS50893">
    <property type="entry name" value="ABC_TRANSPORTER_2"/>
    <property type="match status" value="1"/>
</dbReference>
<evidence type="ECO:0000256" key="4">
    <source>
        <dbReference type="ARBA" id="ARBA00022692"/>
    </source>
</evidence>
<dbReference type="PROSITE" id="PS50929">
    <property type="entry name" value="ABC_TM1F"/>
    <property type="match status" value="1"/>
</dbReference>
<keyword evidence="4 9" id="KW-0812">Transmembrane</keyword>
<feature type="transmembrane region" description="Helical" evidence="9">
    <location>
        <begin position="157"/>
        <end position="180"/>
    </location>
</feature>
<dbReference type="InterPro" id="IPR036640">
    <property type="entry name" value="ABC1_TM_sf"/>
</dbReference>
<evidence type="ECO:0000259" key="11">
    <source>
        <dbReference type="PROSITE" id="PS50929"/>
    </source>
</evidence>
<proteinExistence type="predicted"/>
<organism evidence="12 13">
    <name type="scientific">Antribacter soli</name>
    <dbReference type="NCBI Taxonomy" id="2910976"/>
    <lineage>
        <taxon>Bacteria</taxon>
        <taxon>Bacillati</taxon>
        <taxon>Actinomycetota</taxon>
        <taxon>Actinomycetes</taxon>
        <taxon>Micrococcales</taxon>
        <taxon>Promicromonosporaceae</taxon>
        <taxon>Antribacter</taxon>
    </lineage>
</organism>
<name>A0AA41U9C4_9MICO</name>
<dbReference type="EMBL" id="JAKGSG010000029">
    <property type="protein sequence ID" value="MCF4121457.1"/>
    <property type="molecule type" value="Genomic_DNA"/>
</dbReference>
<dbReference type="GO" id="GO:0005886">
    <property type="term" value="C:plasma membrane"/>
    <property type="evidence" value="ECO:0007669"/>
    <property type="project" value="UniProtKB-SubCell"/>
</dbReference>
<evidence type="ECO:0000313" key="12">
    <source>
        <dbReference type="EMBL" id="MCF4121457.1"/>
    </source>
</evidence>
<dbReference type="Pfam" id="PF00005">
    <property type="entry name" value="ABC_tran"/>
    <property type="match status" value="1"/>
</dbReference>
<feature type="transmembrane region" description="Helical" evidence="9">
    <location>
        <begin position="280"/>
        <end position="298"/>
    </location>
</feature>
<dbReference type="Gene3D" id="1.20.1560.10">
    <property type="entry name" value="ABC transporter type 1, transmembrane domain"/>
    <property type="match status" value="1"/>
</dbReference>
<dbReference type="FunFam" id="1.20.1560.10:FF:000040">
    <property type="entry name" value="Multidrug ABC transporter ATP-binding protein"/>
    <property type="match status" value="1"/>
</dbReference>
<dbReference type="InterPro" id="IPR039421">
    <property type="entry name" value="Type_1_exporter"/>
</dbReference>
<keyword evidence="13" id="KW-1185">Reference proteome</keyword>
<dbReference type="PROSITE" id="PS00211">
    <property type="entry name" value="ABC_TRANSPORTER_1"/>
    <property type="match status" value="1"/>
</dbReference>
<keyword evidence="7 9" id="KW-1133">Transmembrane helix</keyword>
<evidence type="ECO:0000256" key="5">
    <source>
        <dbReference type="ARBA" id="ARBA00022741"/>
    </source>
</evidence>
<evidence type="ECO:0000313" key="13">
    <source>
        <dbReference type="Proteomes" id="UP001165405"/>
    </source>
</evidence>
<dbReference type="Pfam" id="PF00664">
    <property type="entry name" value="ABC_membrane"/>
    <property type="match status" value="1"/>
</dbReference>
<evidence type="ECO:0000256" key="8">
    <source>
        <dbReference type="ARBA" id="ARBA00023136"/>
    </source>
</evidence>
<accession>A0AA41U9C4</accession>
<dbReference type="Gene3D" id="3.40.50.300">
    <property type="entry name" value="P-loop containing nucleotide triphosphate hydrolases"/>
    <property type="match status" value="1"/>
</dbReference>
<evidence type="ECO:0000256" key="6">
    <source>
        <dbReference type="ARBA" id="ARBA00022840"/>
    </source>
</evidence>
<feature type="transmembrane region" description="Helical" evidence="9">
    <location>
        <begin position="127"/>
        <end position="151"/>
    </location>
</feature>
<evidence type="ECO:0000256" key="9">
    <source>
        <dbReference type="SAM" id="Phobius"/>
    </source>
</evidence>
<reference evidence="12" key="1">
    <citation type="submission" date="2022-01" db="EMBL/GenBank/DDBJ databases">
        <title>Antribacter sp. nov., isolated from Guizhou of China.</title>
        <authorList>
            <person name="Chengliang C."/>
            <person name="Ya Z."/>
        </authorList>
    </citation>
    <scope>NUCLEOTIDE SEQUENCE</scope>
    <source>
        <strain evidence="12">KLBMP 9083</strain>
    </source>
</reference>
<dbReference type="PANTHER" id="PTHR43394:SF1">
    <property type="entry name" value="ATP-BINDING CASSETTE SUB-FAMILY B MEMBER 10, MITOCHONDRIAL"/>
    <property type="match status" value="1"/>
</dbReference>
<dbReference type="SMART" id="SM00382">
    <property type="entry name" value="AAA"/>
    <property type="match status" value="1"/>
</dbReference>
<evidence type="ECO:0000256" key="1">
    <source>
        <dbReference type="ARBA" id="ARBA00004651"/>
    </source>
</evidence>
<feature type="domain" description="ABC transporter" evidence="10">
    <location>
        <begin position="341"/>
        <end position="576"/>
    </location>
</feature>
<protein>
    <submittedName>
        <fullName evidence="12">ABC transporter ATP-binding protein/permease</fullName>
    </submittedName>
</protein>
<dbReference type="GO" id="GO:0005524">
    <property type="term" value="F:ATP binding"/>
    <property type="evidence" value="ECO:0007669"/>
    <property type="project" value="UniProtKB-KW"/>
</dbReference>
<evidence type="ECO:0000256" key="3">
    <source>
        <dbReference type="ARBA" id="ARBA00022475"/>
    </source>
</evidence>
<keyword evidence="3" id="KW-1003">Cell membrane</keyword>
<keyword evidence="8 9" id="KW-0472">Membrane</keyword>
<dbReference type="Proteomes" id="UP001165405">
    <property type="component" value="Unassembled WGS sequence"/>
</dbReference>
<dbReference type="FunFam" id="3.40.50.300:FF:000854">
    <property type="entry name" value="Multidrug ABC transporter ATP-binding protein"/>
    <property type="match status" value="1"/>
</dbReference>
<dbReference type="RefSeq" id="WP_236089252.1">
    <property type="nucleotide sequence ID" value="NZ_JAKGSG010000029.1"/>
</dbReference>
<feature type="transmembrane region" description="Helical" evidence="9">
    <location>
        <begin position="54"/>
        <end position="78"/>
    </location>
</feature>
<dbReference type="AlphaFoldDB" id="A0AA41U9C4"/>
<comment type="caution">
    <text evidence="12">The sequence shown here is derived from an EMBL/GenBank/DDBJ whole genome shotgun (WGS) entry which is preliminary data.</text>
</comment>
<feature type="transmembrane region" description="Helical" evidence="9">
    <location>
        <begin position="236"/>
        <end position="260"/>
    </location>
</feature>
<dbReference type="InterPro" id="IPR017871">
    <property type="entry name" value="ABC_transporter-like_CS"/>
</dbReference>
<dbReference type="CDD" id="cd18548">
    <property type="entry name" value="ABC_6TM_Tm287_like"/>
    <property type="match status" value="1"/>
</dbReference>
<sequence>MLVRLVGRYVRPYRGAVALLLALQLLQTLASLYLPTLNADIIDGGVVQGDIPYIWRTGGWMLLVSLGQVVCTVIAVYLGAQVATAFGRDLRRDLFGAVQRFSAREMAQLGAPSLITRTTNDVQQVQMTVLMTFTIMVMAPIMLVGGVIMALQENVTLSGLLLVIVPVLGVAVGLILWRMVPHFRSMQKRIDAINAVLREQITGLRVIRAFVREERETQRFGRTNQELFDTSLKAGYLMALMFPTVMLVMNGSSVAVLWFGARQIDAGAMQIGSLTAFLSYLMYILMAVMMSTMMVMMVPRASVAAERIDEVLGTEPSVVEPSAPVALALDDDGRVAARGEVTFSGVSFGYPGAEEPVLHDLSFTAEPGKVTAIIGSTGSGKTTLLNLVPRLFDATAGAVTVDGVDVRDLAGNDLGSLIGLVPQKAFLFSGTIASNLRYGKPDATEDEMWAALEVAQARDFVEALPEGLEAPVAQGGTTFSGGQRQRLAIARAVVREPRIYLFDDCFSALDYATDARLRAALAPRTVDATVIVVAQRVATIRDADQILVVDHGRIVGRGTHAELLADNPTYEEIVESQMTLEEAA</sequence>
<keyword evidence="5" id="KW-0547">Nucleotide-binding</keyword>
<keyword evidence="2" id="KW-0813">Transport</keyword>
<dbReference type="InterPro" id="IPR003593">
    <property type="entry name" value="AAA+_ATPase"/>
</dbReference>